<evidence type="ECO:0000313" key="2">
    <source>
        <dbReference type="EMBL" id="CDJ68159.1"/>
    </source>
</evidence>
<feature type="compositionally biased region" description="Basic and acidic residues" evidence="1">
    <location>
        <begin position="109"/>
        <end position="140"/>
    </location>
</feature>
<dbReference type="AlphaFoldDB" id="U6N092"/>
<feature type="compositionally biased region" description="Polar residues" evidence="1">
    <location>
        <begin position="9"/>
        <end position="28"/>
    </location>
</feature>
<reference evidence="2" key="1">
    <citation type="submission" date="2013-10" db="EMBL/GenBank/DDBJ databases">
        <title>Genomic analysis of the causative agents of coccidiosis in chickens.</title>
        <authorList>
            <person name="Reid A.J."/>
            <person name="Blake D."/>
            <person name="Billington K."/>
            <person name="Browne H."/>
            <person name="Dunn M."/>
            <person name="Hung S."/>
            <person name="Kawahara F."/>
            <person name="Miranda-Saavedra D."/>
            <person name="Mourier T."/>
            <person name="Nagra H."/>
            <person name="Otto T.D."/>
            <person name="Rawlings N."/>
            <person name="Sanchez A."/>
            <person name="Sanders M."/>
            <person name="Subramaniam C."/>
            <person name="Tay Y."/>
            <person name="Dear P."/>
            <person name="Doerig C."/>
            <person name="Gruber A."/>
            <person name="Parkinson J."/>
            <person name="Shirley M."/>
            <person name="Wan K.L."/>
            <person name="Berriman M."/>
            <person name="Tomley F."/>
            <person name="Pain A."/>
        </authorList>
    </citation>
    <scope>NUCLEOTIDE SEQUENCE [LARGE SCALE GENOMIC DNA]</scope>
    <source>
        <strain evidence="2">Houghton</strain>
    </source>
</reference>
<sequence length="323" mass="34534">MPVAAAPSFWTSLESAAESSEQTGNFQDASEGAEIEPKKPDHQVSVAHSRERSAAGEAAERQRSHADTNSSSSAMPVAAAPSFWTSLGSAAESSEPTGNFQDASEGAEIEPKKPDHQVSVAHSRERSAAGEAAERQRSQGDRNSSSSEMPVATVPSFWTSLGSAAESSEPTGNFQDASEGAETEPKKPDHQVSVAHSRERSAAGEAAERQRSRVDRNSSFSAMPVAAAPSFWTSFGSAAESSEPTGNFQDASEGAEIEPKKPDHQVSVAHSRERSAAGEAAERQRSRRRQEFKFFGNACCCGCLVLDFSRICCREQRADWKLP</sequence>
<organism evidence="2 3">
    <name type="scientific">Eimeria necatrix</name>
    <dbReference type="NCBI Taxonomy" id="51315"/>
    <lineage>
        <taxon>Eukaryota</taxon>
        <taxon>Sar</taxon>
        <taxon>Alveolata</taxon>
        <taxon>Apicomplexa</taxon>
        <taxon>Conoidasida</taxon>
        <taxon>Coccidia</taxon>
        <taxon>Eucoccidiorida</taxon>
        <taxon>Eimeriorina</taxon>
        <taxon>Eimeriidae</taxon>
        <taxon>Eimeria</taxon>
    </lineage>
</organism>
<proteinExistence type="predicted"/>
<protein>
    <submittedName>
        <fullName evidence="2">Uncharacterized protein</fullName>
    </submittedName>
</protein>
<feature type="region of interest" description="Disordered" evidence="1">
    <location>
        <begin position="1"/>
        <end position="220"/>
    </location>
</feature>
<feature type="compositionally biased region" description="Polar residues" evidence="1">
    <location>
        <begin position="156"/>
        <end position="176"/>
    </location>
</feature>
<evidence type="ECO:0000313" key="3">
    <source>
        <dbReference type="Proteomes" id="UP000030754"/>
    </source>
</evidence>
<name>U6N092_9EIME</name>
<feature type="compositionally biased region" description="Basic and acidic residues" evidence="1">
    <location>
        <begin position="257"/>
        <end position="287"/>
    </location>
</feature>
<gene>
    <name evidence="2" type="ORF">ENH_00048520</name>
</gene>
<evidence type="ECO:0000256" key="1">
    <source>
        <dbReference type="SAM" id="MobiDB-lite"/>
    </source>
</evidence>
<feature type="compositionally biased region" description="Basic and acidic residues" evidence="1">
    <location>
        <begin position="183"/>
        <end position="216"/>
    </location>
</feature>
<dbReference type="Proteomes" id="UP000030754">
    <property type="component" value="Unassembled WGS sequence"/>
</dbReference>
<dbReference type="VEuPathDB" id="ToxoDB:ENH_00048520"/>
<dbReference type="GeneID" id="25475002"/>
<dbReference type="OrthoDB" id="10617083at2759"/>
<feature type="compositionally biased region" description="Polar residues" evidence="1">
    <location>
        <begin position="83"/>
        <end position="102"/>
    </location>
</feature>
<feature type="compositionally biased region" description="Basic and acidic residues" evidence="1">
    <location>
        <begin position="35"/>
        <end position="66"/>
    </location>
</feature>
<accession>U6N092</accession>
<dbReference type="EMBL" id="HG725472">
    <property type="protein sequence ID" value="CDJ68159.1"/>
    <property type="molecule type" value="Genomic_DNA"/>
</dbReference>
<feature type="compositionally biased region" description="Polar residues" evidence="1">
    <location>
        <begin position="236"/>
        <end position="250"/>
    </location>
</feature>
<feature type="compositionally biased region" description="Low complexity" evidence="1">
    <location>
        <begin position="70"/>
        <end position="82"/>
    </location>
</feature>
<feature type="region of interest" description="Disordered" evidence="1">
    <location>
        <begin position="236"/>
        <end position="287"/>
    </location>
</feature>
<reference evidence="2" key="2">
    <citation type="submission" date="2013-10" db="EMBL/GenBank/DDBJ databases">
        <authorList>
            <person name="Aslett M."/>
        </authorList>
    </citation>
    <scope>NUCLEOTIDE SEQUENCE [LARGE SCALE GENOMIC DNA]</scope>
    <source>
        <strain evidence="2">Houghton</strain>
    </source>
</reference>
<feature type="non-terminal residue" evidence="2">
    <location>
        <position position="323"/>
    </location>
</feature>
<dbReference type="RefSeq" id="XP_013436626.1">
    <property type="nucleotide sequence ID" value="XM_013581172.1"/>
</dbReference>
<keyword evidence="3" id="KW-1185">Reference proteome</keyword>